<feature type="transmembrane region" description="Helical" evidence="1">
    <location>
        <begin position="342"/>
        <end position="362"/>
    </location>
</feature>
<reference evidence="3 4" key="1">
    <citation type="journal article" date="2019" name="Nat. Med.">
        <title>A library of human gut bacterial isolates paired with longitudinal multiomics data enables mechanistic microbiome research.</title>
        <authorList>
            <person name="Poyet M."/>
            <person name="Groussin M."/>
            <person name="Gibbons S.M."/>
            <person name="Avila-Pacheco J."/>
            <person name="Jiang X."/>
            <person name="Kearney S.M."/>
            <person name="Perrotta A.R."/>
            <person name="Berdy B."/>
            <person name="Zhao S."/>
            <person name="Lieberman T.D."/>
            <person name="Swanson P.K."/>
            <person name="Smith M."/>
            <person name="Roesemann S."/>
            <person name="Alexander J.E."/>
            <person name="Rich S.A."/>
            <person name="Livny J."/>
            <person name="Vlamakis H."/>
            <person name="Clish C."/>
            <person name="Bullock K."/>
            <person name="Deik A."/>
            <person name="Scott J."/>
            <person name="Pierce K.A."/>
            <person name="Xavier R.J."/>
            <person name="Alm E.J."/>
        </authorList>
    </citation>
    <scope>NUCLEOTIDE SEQUENCE [LARGE SCALE GENOMIC DNA]</scope>
    <source>
        <strain evidence="3 4">BIOML-A2</strain>
    </source>
</reference>
<proteinExistence type="predicted"/>
<dbReference type="RefSeq" id="WP_149887750.1">
    <property type="nucleotide sequence ID" value="NZ_VVXK01000024.1"/>
</dbReference>
<evidence type="ECO:0000313" key="4">
    <source>
        <dbReference type="Proteomes" id="UP000323567"/>
    </source>
</evidence>
<name>A0A5B3FZA1_9BACT</name>
<evidence type="ECO:0000259" key="2">
    <source>
        <dbReference type="Pfam" id="PF06054"/>
    </source>
</evidence>
<accession>A0A5B3FZA1</accession>
<dbReference type="Proteomes" id="UP000323567">
    <property type="component" value="Unassembled WGS sequence"/>
</dbReference>
<dbReference type="EMBL" id="VVXK01000024">
    <property type="protein sequence ID" value="KAA2366531.1"/>
    <property type="molecule type" value="Genomic_DNA"/>
</dbReference>
<keyword evidence="1" id="KW-0472">Membrane</keyword>
<keyword evidence="1" id="KW-1133">Transmembrane helix</keyword>
<keyword evidence="1" id="KW-0812">Transmembrane</keyword>
<comment type="caution">
    <text evidence="3">The sequence shown here is derived from an EMBL/GenBank/DDBJ whole genome shotgun (WGS) entry which is preliminary data.</text>
</comment>
<dbReference type="AlphaFoldDB" id="A0A5B3FZA1"/>
<organism evidence="3 4">
    <name type="scientific">Alistipes shahii</name>
    <dbReference type="NCBI Taxonomy" id="328814"/>
    <lineage>
        <taxon>Bacteria</taxon>
        <taxon>Pseudomonadati</taxon>
        <taxon>Bacteroidota</taxon>
        <taxon>Bacteroidia</taxon>
        <taxon>Bacteroidales</taxon>
        <taxon>Rikenellaceae</taxon>
        <taxon>Alistipes</taxon>
    </lineage>
</organism>
<gene>
    <name evidence="3" type="ORF">F2Y13_13020</name>
</gene>
<protein>
    <recommendedName>
        <fullName evidence="2">Competence protein CoiA nuclease-like domain-containing protein</fullName>
    </recommendedName>
</protein>
<evidence type="ECO:0000256" key="1">
    <source>
        <dbReference type="SAM" id="Phobius"/>
    </source>
</evidence>
<sequence>MPLRAYIEDKEIVSIDLNDEEWSALKARLKAKKTVLILPCCGQEGFLRTSSKGLKHFVHLKSANPCDWKPESAEHLKAKVAIMEACREQGWDAIPEFSEADWRADVLAVQGGKRIAFEVQWSRQTYEETRLRQERYKASNVRGCWFFRIAPKEMSDYDKTLVADKETPAFKIFKDENSNILAQVGKVQMPLKALISNLLARKLKFCEHIRMAPKQKITIIFFEMKCWKCGTLQYCYTVEPSLKSVCNCDFDVERSSWDDHDIDKHPGVYAAVQDFLQTEEGRQLKVGPVKKRYSRTVADSYLSHGCYYCDAIFGDFHLIEEKLYAFTGVYTIIDNALMPKPIWWILRVFHHVLLSLLGLYFGSFRCEQNFSRPTVYCFLKVGNAPVSS</sequence>
<dbReference type="InterPro" id="IPR010330">
    <property type="entry name" value="CoiA_nuc"/>
</dbReference>
<evidence type="ECO:0000313" key="3">
    <source>
        <dbReference type="EMBL" id="KAA2366531.1"/>
    </source>
</evidence>
<feature type="domain" description="Competence protein CoiA nuclease-like" evidence="2">
    <location>
        <begin position="71"/>
        <end position="148"/>
    </location>
</feature>
<dbReference type="Pfam" id="PF06054">
    <property type="entry name" value="CoiA_nuc"/>
    <property type="match status" value="1"/>
</dbReference>